<feature type="transmembrane region" description="Helical" evidence="1">
    <location>
        <begin position="13"/>
        <end position="32"/>
    </location>
</feature>
<keyword evidence="1" id="KW-1133">Transmembrane helix</keyword>
<dbReference type="Proteomes" id="UP000664144">
    <property type="component" value="Unassembled WGS sequence"/>
</dbReference>
<comment type="caution">
    <text evidence="2">The sequence shown here is derived from an EMBL/GenBank/DDBJ whole genome shotgun (WGS) entry which is preliminary data.</text>
</comment>
<name>A0A939EXH2_9BACT</name>
<sequence length="392" mass="44809">MCDKLDTYEAIKIFTDIAAPTITIFAALLGLFTKTRDEETLVVNGQQVKREFFTKWTWWALGGIMTGGVISIWAVLNDKKISEIEYCIKSQQDSLYNAKVDSVNRQLKVSRDTLAAILETSAKTIEKLNLSYEKQLLGLDKQNTLLVQTENLLHPFSPAKSLFRIHVEINDSLQSELNTAFRNLYRNGVRRPSFVNYDGIKVHVGFHSIQDTTQNSREYVSFEEKIKSLLPEPSLSFYSVKASKKKLIDDKYEVFKIDGTFPTVINKKVFTGSLSYLLEYEYYPSYNLIKCRYVIEPQTPISIGKDLKSLYAIKDGSLMIEFNNKFVQGVESNLRYLILQCGEPAENYMASFGNNDMIKKQQGYLTQKTYYKPILGLINGTNFSEFDLLTGN</sequence>
<accession>A0A939EXH2</accession>
<proteinExistence type="predicted"/>
<reference evidence="2" key="1">
    <citation type="submission" date="2021-03" db="EMBL/GenBank/DDBJ databases">
        <authorList>
            <person name="Kim M.K."/>
        </authorList>
    </citation>
    <scope>NUCLEOTIDE SEQUENCE</scope>
    <source>
        <strain evidence="2">BT186</strain>
    </source>
</reference>
<feature type="transmembrane region" description="Helical" evidence="1">
    <location>
        <begin position="56"/>
        <end position="76"/>
    </location>
</feature>
<evidence type="ECO:0000313" key="2">
    <source>
        <dbReference type="EMBL" id="MBO0358982.1"/>
    </source>
</evidence>
<dbReference type="EMBL" id="JAFLQZ010000008">
    <property type="protein sequence ID" value="MBO0358982.1"/>
    <property type="molecule type" value="Genomic_DNA"/>
</dbReference>
<keyword evidence="1" id="KW-0472">Membrane</keyword>
<evidence type="ECO:0000313" key="3">
    <source>
        <dbReference type="Proteomes" id="UP000664144"/>
    </source>
</evidence>
<dbReference type="AlphaFoldDB" id="A0A939EXH2"/>
<protein>
    <submittedName>
        <fullName evidence="2">Uncharacterized protein</fullName>
    </submittedName>
</protein>
<organism evidence="2 3">
    <name type="scientific">Hymenobacter telluris</name>
    <dbReference type="NCBI Taxonomy" id="2816474"/>
    <lineage>
        <taxon>Bacteria</taxon>
        <taxon>Pseudomonadati</taxon>
        <taxon>Bacteroidota</taxon>
        <taxon>Cytophagia</taxon>
        <taxon>Cytophagales</taxon>
        <taxon>Hymenobacteraceae</taxon>
        <taxon>Hymenobacter</taxon>
    </lineage>
</organism>
<evidence type="ECO:0000256" key="1">
    <source>
        <dbReference type="SAM" id="Phobius"/>
    </source>
</evidence>
<gene>
    <name evidence="2" type="ORF">J0X19_13570</name>
</gene>
<keyword evidence="3" id="KW-1185">Reference proteome</keyword>
<dbReference type="RefSeq" id="WP_206984909.1">
    <property type="nucleotide sequence ID" value="NZ_JAFLQZ010000008.1"/>
</dbReference>
<keyword evidence="1" id="KW-0812">Transmembrane</keyword>